<evidence type="ECO:0000313" key="13">
    <source>
        <dbReference type="Proteomes" id="UP000800038"/>
    </source>
</evidence>
<evidence type="ECO:0000256" key="6">
    <source>
        <dbReference type="ARBA" id="ARBA00022454"/>
    </source>
</evidence>
<keyword evidence="8 10" id="KW-0539">Nucleus</keyword>
<proteinExistence type="inferred from homology"/>
<dbReference type="Proteomes" id="UP000800038">
    <property type="component" value="Unassembled WGS sequence"/>
</dbReference>
<evidence type="ECO:0000256" key="8">
    <source>
        <dbReference type="ARBA" id="ARBA00023242"/>
    </source>
</evidence>
<dbReference type="AlphaFoldDB" id="A0A6A5SEK7"/>
<keyword evidence="9 10" id="KW-0544">Nucleosome core</keyword>
<gene>
    <name evidence="12" type="ORF">EJ02DRAFT_457331</name>
</gene>
<comment type="similarity">
    <text evidence="4 10">Belongs to the histone H4 family.</text>
</comment>
<dbReference type="GO" id="GO:0005634">
    <property type="term" value="C:nucleus"/>
    <property type="evidence" value="ECO:0007669"/>
    <property type="project" value="UniProtKB-SubCell"/>
</dbReference>
<evidence type="ECO:0000256" key="1">
    <source>
        <dbReference type="ARBA" id="ARBA00002001"/>
    </source>
</evidence>
<organism evidence="12 13">
    <name type="scientific">Clathrospora elynae</name>
    <dbReference type="NCBI Taxonomy" id="706981"/>
    <lineage>
        <taxon>Eukaryota</taxon>
        <taxon>Fungi</taxon>
        <taxon>Dikarya</taxon>
        <taxon>Ascomycota</taxon>
        <taxon>Pezizomycotina</taxon>
        <taxon>Dothideomycetes</taxon>
        <taxon>Pleosporomycetidae</taxon>
        <taxon>Pleosporales</taxon>
        <taxon>Diademaceae</taxon>
        <taxon>Clathrospora</taxon>
    </lineage>
</organism>
<dbReference type="InterPro" id="IPR009072">
    <property type="entry name" value="Histone-fold"/>
</dbReference>
<comment type="function">
    <text evidence="1 10">Core component of nucleosome. Nucleosomes wrap and compact DNA into chromatin, limiting DNA accessibility to the cellular machineries which require DNA as a template. Histones thereby play a central role in transcription regulation, DNA repair, DNA replication and chromosomal stability. DNA accessibility is regulated via a complex set of post-translational modifications of histones, also called histone code, and nucleosome remodeling.</text>
</comment>
<dbReference type="SMART" id="SM00417">
    <property type="entry name" value="H4"/>
    <property type="match status" value="1"/>
</dbReference>
<evidence type="ECO:0000313" key="12">
    <source>
        <dbReference type="EMBL" id="KAF1939075.1"/>
    </source>
</evidence>
<sequence>MVNEHPKQFGGPSRFGAASKHGTARTQASATLAASPAASRSNKLGLGPGKGGKGLGKGGLKRHMKVQRDTIYGVTKGDIRRLARRGGIKRISAGIYDDVRQALRERLALIMKDACAIVEHNGRRTITVTDIVFTLRRLGNPLYGFDPSFLNHR</sequence>
<evidence type="ECO:0000256" key="7">
    <source>
        <dbReference type="ARBA" id="ARBA00023125"/>
    </source>
</evidence>
<evidence type="ECO:0000256" key="5">
    <source>
        <dbReference type="ARBA" id="ARBA00011538"/>
    </source>
</evidence>
<dbReference type="PANTHER" id="PTHR10484">
    <property type="entry name" value="HISTONE H4"/>
    <property type="match status" value="1"/>
</dbReference>
<comment type="subunit">
    <text evidence="5 10">The nucleosome is a histone octamer containing two molecules each of H2A, H2B, H3 and H4 assembled in one H3-H4 heterotetramer and two H2A-H2B heterodimers. The octamer wraps approximately 147 bp of DNA.</text>
</comment>
<evidence type="ECO:0000256" key="2">
    <source>
        <dbReference type="ARBA" id="ARBA00004123"/>
    </source>
</evidence>
<reference evidence="12" key="1">
    <citation type="journal article" date="2020" name="Stud. Mycol.">
        <title>101 Dothideomycetes genomes: a test case for predicting lifestyles and emergence of pathogens.</title>
        <authorList>
            <person name="Haridas S."/>
            <person name="Albert R."/>
            <person name="Binder M."/>
            <person name="Bloem J."/>
            <person name="Labutti K."/>
            <person name="Salamov A."/>
            <person name="Andreopoulos B."/>
            <person name="Baker S."/>
            <person name="Barry K."/>
            <person name="Bills G."/>
            <person name="Bluhm B."/>
            <person name="Cannon C."/>
            <person name="Castanera R."/>
            <person name="Culley D."/>
            <person name="Daum C."/>
            <person name="Ezra D."/>
            <person name="Gonzalez J."/>
            <person name="Henrissat B."/>
            <person name="Kuo A."/>
            <person name="Liang C."/>
            <person name="Lipzen A."/>
            <person name="Lutzoni F."/>
            <person name="Magnuson J."/>
            <person name="Mondo S."/>
            <person name="Nolan M."/>
            <person name="Ohm R."/>
            <person name="Pangilinan J."/>
            <person name="Park H.-J."/>
            <person name="Ramirez L."/>
            <person name="Alfaro M."/>
            <person name="Sun H."/>
            <person name="Tritt A."/>
            <person name="Yoshinaga Y."/>
            <person name="Zwiers L.-H."/>
            <person name="Turgeon B."/>
            <person name="Goodwin S."/>
            <person name="Spatafora J."/>
            <person name="Crous P."/>
            <person name="Grigoriev I."/>
        </authorList>
    </citation>
    <scope>NUCLEOTIDE SEQUENCE</scope>
    <source>
        <strain evidence="12">CBS 161.51</strain>
    </source>
</reference>
<accession>A0A6A5SEK7</accession>
<evidence type="ECO:0000256" key="9">
    <source>
        <dbReference type="ARBA" id="ARBA00023269"/>
    </source>
</evidence>
<dbReference type="Gene3D" id="1.10.20.10">
    <property type="entry name" value="Histone, subunit A"/>
    <property type="match status" value="1"/>
</dbReference>
<name>A0A6A5SEK7_9PLEO</name>
<evidence type="ECO:0000256" key="11">
    <source>
        <dbReference type="SAM" id="MobiDB-lite"/>
    </source>
</evidence>
<dbReference type="GO" id="GO:0000786">
    <property type="term" value="C:nucleosome"/>
    <property type="evidence" value="ECO:0007669"/>
    <property type="project" value="UniProtKB-KW"/>
</dbReference>
<evidence type="ECO:0000256" key="3">
    <source>
        <dbReference type="ARBA" id="ARBA00004286"/>
    </source>
</evidence>
<dbReference type="CDD" id="cd22912">
    <property type="entry name" value="HFD_H4"/>
    <property type="match status" value="1"/>
</dbReference>
<evidence type="ECO:0000256" key="4">
    <source>
        <dbReference type="ARBA" id="ARBA00006564"/>
    </source>
</evidence>
<dbReference type="GO" id="GO:0003677">
    <property type="term" value="F:DNA binding"/>
    <property type="evidence" value="ECO:0007669"/>
    <property type="project" value="UniProtKB-KW"/>
</dbReference>
<comment type="subcellular location">
    <subcellularLocation>
        <location evidence="3">Chromosome</location>
    </subcellularLocation>
    <subcellularLocation>
        <location evidence="2">Nucleus</location>
    </subcellularLocation>
</comment>
<dbReference type="GO" id="GO:0030527">
    <property type="term" value="F:structural constituent of chromatin"/>
    <property type="evidence" value="ECO:0007669"/>
    <property type="project" value="InterPro"/>
</dbReference>
<dbReference type="EMBL" id="ML976089">
    <property type="protein sequence ID" value="KAF1939075.1"/>
    <property type="molecule type" value="Genomic_DNA"/>
</dbReference>
<dbReference type="OrthoDB" id="3919494at2759"/>
<feature type="compositionally biased region" description="Gly residues" evidence="11">
    <location>
        <begin position="46"/>
        <end position="58"/>
    </location>
</feature>
<keyword evidence="13" id="KW-1185">Reference proteome</keyword>
<dbReference type="FunFam" id="1.10.20.10:FF:000012">
    <property type="entry name" value="Histone H4"/>
    <property type="match status" value="1"/>
</dbReference>
<dbReference type="GO" id="GO:0046982">
    <property type="term" value="F:protein heterodimerization activity"/>
    <property type="evidence" value="ECO:0007669"/>
    <property type="project" value="InterPro"/>
</dbReference>
<keyword evidence="7 10" id="KW-0238">DNA-binding</keyword>
<feature type="region of interest" description="Disordered" evidence="11">
    <location>
        <begin position="1"/>
        <end position="62"/>
    </location>
</feature>
<evidence type="ECO:0000256" key="10">
    <source>
        <dbReference type="RuleBase" id="RU000528"/>
    </source>
</evidence>
<protein>
    <recommendedName>
        <fullName evidence="10">Histone H4</fullName>
    </recommendedName>
</protein>
<dbReference type="InterPro" id="IPR001951">
    <property type="entry name" value="Histone_H4"/>
</dbReference>
<keyword evidence="6 10" id="KW-0158">Chromosome</keyword>
<dbReference type="PRINTS" id="PR00623">
    <property type="entry name" value="HISTONEH4"/>
</dbReference>
<feature type="compositionally biased region" description="Low complexity" evidence="11">
    <location>
        <begin position="28"/>
        <end position="45"/>
    </location>
</feature>
<dbReference type="SUPFAM" id="SSF47113">
    <property type="entry name" value="Histone-fold"/>
    <property type="match status" value="1"/>
</dbReference>